<evidence type="ECO:0000313" key="2">
    <source>
        <dbReference type="EMBL" id="CAH0019377.1"/>
    </source>
</evidence>
<feature type="compositionally biased region" description="Basic and acidic residues" evidence="1">
    <location>
        <begin position="277"/>
        <end position="294"/>
    </location>
</feature>
<reference evidence="2" key="1">
    <citation type="submission" date="2021-10" db="EMBL/GenBank/DDBJ databases">
        <authorList>
            <person name="Piombo E."/>
        </authorList>
    </citation>
    <scope>NUCLEOTIDE SEQUENCE</scope>
</reference>
<evidence type="ECO:0000256" key="1">
    <source>
        <dbReference type="SAM" id="MobiDB-lite"/>
    </source>
</evidence>
<feature type="region of interest" description="Disordered" evidence="1">
    <location>
        <begin position="1"/>
        <end position="66"/>
    </location>
</feature>
<evidence type="ECO:0000313" key="3">
    <source>
        <dbReference type="Proteomes" id="UP000696573"/>
    </source>
</evidence>
<dbReference type="Proteomes" id="UP000696573">
    <property type="component" value="Unassembled WGS sequence"/>
</dbReference>
<protein>
    <submittedName>
        <fullName evidence="2">Uncharacterized protein</fullName>
    </submittedName>
</protein>
<feature type="region of interest" description="Disordered" evidence="1">
    <location>
        <begin position="143"/>
        <end position="328"/>
    </location>
</feature>
<proteinExistence type="predicted"/>
<feature type="compositionally biased region" description="Basic and acidic residues" evidence="1">
    <location>
        <begin position="1"/>
        <end position="13"/>
    </location>
</feature>
<name>A0A9N9V9D6_9HYPO</name>
<dbReference type="EMBL" id="CABFNQ020000555">
    <property type="protein sequence ID" value="CAH0019377.1"/>
    <property type="molecule type" value="Genomic_DNA"/>
</dbReference>
<feature type="region of interest" description="Disordered" evidence="1">
    <location>
        <begin position="408"/>
        <end position="443"/>
    </location>
</feature>
<gene>
    <name evidence="2" type="ORF">CRHIZ90672A_00010092</name>
</gene>
<accession>A0A9N9V9D6</accession>
<feature type="compositionally biased region" description="Pro residues" evidence="1">
    <location>
        <begin position="158"/>
        <end position="169"/>
    </location>
</feature>
<organism evidence="2 3">
    <name type="scientific">Clonostachys rhizophaga</name>
    <dbReference type="NCBI Taxonomy" id="160324"/>
    <lineage>
        <taxon>Eukaryota</taxon>
        <taxon>Fungi</taxon>
        <taxon>Dikarya</taxon>
        <taxon>Ascomycota</taxon>
        <taxon>Pezizomycotina</taxon>
        <taxon>Sordariomycetes</taxon>
        <taxon>Hypocreomycetidae</taxon>
        <taxon>Hypocreales</taxon>
        <taxon>Bionectriaceae</taxon>
        <taxon>Clonostachys</taxon>
    </lineage>
</organism>
<dbReference type="AlphaFoldDB" id="A0A9N9V9D6"/>
<keyword evidence="3" id="KW-1185">Reference proteome</keyword>
<dbReference type="OrthoDB" id="5145552at2759"/>
<feature type="compositionally biased region" description="Polar residues" evidence="1">
    <location>
        <begin position="194"/>
        <end position="213"/>
    </location>
</feature>
<sequence length="525" mass="56371">MEPNPHGKKDHPSDLAPSAGPNLADSQAMSRKRSHNQANAELTSVPADQSTADAEVDNLGQPAKRLKSNRHSSWMWAGDEPHHGWSPSYVAMTKCDLCSLASRGVVHQCNVCKLTVCGKCVGAGGLEDDEVHHIKPGSLNWEVPKKTKVTATSSSSLPPKPRGGLPPKPRGGGARGRGAKRYGGLSNRAPAKDSVSSVGGLTGASENRPSAETTAGPWAASRKGYGGENSHNGAQATSFSQTEQPPSANFTFRYPHPPPPIPHHGTSLRPNGPAESSHARDGNKQSSHARDGNRRQYTPIKIESTDISHPRRGAARPVPSPLDLGYLNNSRSARRASNALSAPRESNDLAAPRASNDLAASRASNALTAYSLANQNNTSFAEYHQPIQAPSRNPGVQLPPIDELFRTVQRQSQPASDPAPKPYLDPIRPQRPHEKPGSPRPSAWGEELVYRALETSKALPNWPLDEEGDLHRQTQSESAAFQAILAATYHAIATLNLNPVKNAARQWLCEQEMKLKDNGVDPFGL</sequence>
<comment type="caution">
    <text evidence="2">The sequence shown here is derived from an EMBL/GenBank/DDBJ whole genome shotgun (WGS) entry which is preliminary data.</text>
</comment>
<feature type="compositionally biased region" description="Polar residues" evidence="1">
    <location>
        <begin position="36"/>
        <end position="52"/>
    </location>
</feature>
<feature type="compositionally biased region" description="Polar residues" evidence="1">
    <location>
        <begin position="229"/>
        <end position="250"/>
    </location>
</feature>